<dbReference type="PANTHER" id="PTHR16222:SF24">
    <property type="entry name" value="ADP-RIBOSYLHYDROLASE ARH3"/>
    <property type="match status" value="1"/>
</dbReference>
<keyword evidence="2" id="KW-0378">Hydrolase</keyword>
<evidence type="ECO:0000256" key="3">
    <source>
        <dbReference type="PIRSR" id="PIRSR605502-1"/>
    </source>
</evidence>
<evidence type="ECO:0000313" key="4">
    <source>
        <dbReference type="EMBL" id="BBO88939.1"/>
    </source>
</evidence>
<keyword evidence="3" id="KW-0479">Metal-binding</keyword>
<reference evidence="4 5" key="1">
    <citation type="submission" date="2019-11" db="EMBL/GenBank/DDBJ databases">
        <title>Comparative genomics of hydrocarbon-degrading Desulfosarcina strains.</title>
        <authorList>
            <person name="Watanabe M."/>
            <person name="Kojima H."/>
            <person name="Fukui M."/>
        </authorList>
    </citation>
    <scope>NUCLEOTIDE SEQUENCE [LARGE SCALE GENOMIC DNA]</scope>
    <source>
        <strain evidence="5">oXyS1</strain>
    </source>
</reference>
<feature type="binding site" evidence="3">
    <location>
        <position position="76"/>
    </location>
    <ligand>
        <name>Mg(2+)</name>
        <dbReference type="ChEBI" id="CHEBI:18420"/>
        <label>1</label>
    </ligand>
</feature>
<comment type="similarity">
    <text evidence="1">Belongs to the ADP-ribosylglycohydrolase family.</text>
</comment>
<name>A0A5K8A903_9BACT</name>
<dbReference type="InterPro" id="IPR036705">
    <property type="entry name" value="Ribosyl_crysJ1_sf"/>
</dbReference>
<evidence type="ECO:0000256" key="2">
    <source>
        <dbReference type="ARBA" id="ARBA00022801"/>
    </source>
</evidence>
<dbReference type="Pfam" id="PF03747">
    <property type="entry name" value="ADP_ribosyl_GH"/>
    <property type="match status" value="1"/>
</dbReference>
<dbReference type="InterPro" id="IPR050792">
    <property type="entry name" value="ADP-ribosylglycohydrolase"/>
</dbReference>
<gene>
    <name evidence="4" type="ORF">DSCOOX_21190</name>
</gene>
<dbReference type="GO" id="GO:0046872">
    <property type="term" value="F:metal ion binding"/>
    <property type="evidence" value="ECO:0007669"/>
    <property type="project" value="UniProtKB-KW"/>
</dbReference>
<dbReference type="Proteomes" id="UP000422108">
    <property type="component" value="Chromosome"/>
</dbReference>
<accession>A0A5K8A903</accession>
<evidence type="ECO:0008006" key="6">
    <source>
        <dbReference type="Google" id="ProtNLM"/>
    </source>
</evidence>
<proteinExistence type="inferred from homology"/>
<feature type="binding site" evidence="3">
    <location>
        <position position="75"/>
    </location>
    <ligand>
        <name>Mg(2+)</name>
        <dbReference type="ChEBI" id="CHEBI:18420"/>
        <label>1</label>
    </ligand>
</feature>
<dbReference type="EMBL" id="AP021879">
    <property type="protein sequence ID" value="BBO88939.1"/>
    <property type="molecule type" value="Genomic_DNA"/>
</dbReference>
<dbReference type="AlphaFoldDB" id="A0A5K8A903"/>
<organism evidence="4 5">
    <name type="scientific">Desulfosarcina ovata subsp. ovata</name>
    <dbReference type="NCBI Taxonomy" id="2752305"/>
    <lineage>
        <taxon>Bacteria</taxon>
        <taxon>Pseudomonadati</taxon>
        <taxon>Thermodesulfobacteriota</taxon>
        <taxon>Desulfobacteria</taxon>
        <taxon>Desulfobacterales</taxon>
        <taxon>Desulfosarcinaceae</taxon>
        <taxon>Desulfosarcina</taxon>
    </lineage>
</organism>
<dbReference type="Gene3D" id="1.10.4080.10">
    <property type="entry name" value="ADP-ribosylation/Crystallin J1"/>
    <property type="match status" value="1"/>
</dbReference>
<dbReference type="PANTHER" id="PTHR16222">
    <property type="entry name" value="ADP-RIBOSYLGLYCOHYDROLASE"/>
    <property type="match status" value="1"/>
</dbReference>
<sequence>MDTVEANVMDTLLDNPQPSLTRSSRALACMLGGAIGDALGAPVEFFSLDEIRRRYGDSGISRFEKAYGRLGAITDDTQMTLFTAEGLILSNVRREYAGEDLAVTAIYHAYLRWLYTQDTRSQAQLIHQHGTCSVIDGILTGHRDLFVQRAPGHACLSALRSGKMGTVELAINDSKGCGGVMRVAPVGLAYADAEKAFRLGCASAAITHGHPTGHLCAGLMAALISRLAGGATLPDAIADATGILMDYDSREECLKAVAAAVELSHQQDPSPERIETLGAGWVAEEALAMGIYAALVAGADFRRGVLLAVNHSGDSDSTGAIAGNIIGARYGMDRIPAEWIAALEMSALIQEIATDLMDQFGLNE</sequence>
<dbReference type="RefSeq" id="WP_231716990.1">
    <property type="nucleotide sequence ID" value="NZ_AP021879.1"/>
</dbReference>
<dbReference type="GO" id="GO:0016787">
    <property type="term" value="F:hydrolase activity"/>
    <property type="evidence" value="ECO:0007669"/>
    <property type="project" value="UniProtKB-KW"/>
</dbReference>
<feature type="binding site" evidence="3">
    <location>
        <position position="316"/>
    </location>
    <ligand>
        <name>Mg(2+)</name>
        <dbReference type="ChEBI" id="CHEBI:18420"/>
        <label>1</label>
    </ligand>
</feature>
<dbReference type="SUPFAM" id="SSF101478">
    <property type="entry name" value="ADP-ribosylglycohydrolase"/>
    <property type="match status" value="1"/>
</dbReference>
<keyword evidence="5" id="KW-1185">Reference proteome</keyword>
<dbReference type="InterPro" id="IPR005502">
    <property type="entry name" value="Ribosyl_crysJ1"/>
</dbReference>
<evidence type="ECO:0000256" key="1">
    <source>
        <dbReference type="ARBA" id="ARBA00010702"/>
    </source>
</evidence>
<comment type="cofactor">
    <cofactor evidence="3">
        <name>Mg(2+)</name>
        <dbReference type="ChEBI" id="CHEBI:18420"/>
    </cofactor>
    <text evidence="3">Binds 2 magnesium ions per subunit.</text>
</comment>
<evidence type="ECO:0000313" key="5">
    <source>
        <dbReference type="Proteomes" id="UP000422108"/>
    </source>
</evidence>
<feature type="binding site" evidence="3">
    <location>
        <position position="317"/>
    </location>
    <ligand>
        <name>Mg(2+)</name>
        <dbReference type="ChEBI" id="CHEBI:18420"/>
        <label>1</label>
    </ligand>
</feature>
<keyword evidence="3" id="KW-0460">Magnesium</keyword>
<feature type="binding site" evidence="3">
    <location>
        <position position="74"/>
    </location>
    <ligand>
        <name>Mg(2+)</name>
        <dbReference type="ChEBI" id="CHEBI:18420"/>
        <label>1</label>
    </ligand>
</feature>
<protein>
    <recommendedName>
        <fullName evidence="6">ADP-ribosylglycohydrolase</fullName>
    </recommendedName>
</protein>
<feature type="binding site" evidence="3">
    <location>
        <position position="314"/>
    </location>
    <ligand>
        <name>Mg(2+)</name>
        <dbReference type="ChEBI" id="CHEBI:18420"/>
        <label>1</label>
    </ligand>
</feature>